<dbReference type="RefSeq" id="WP_235705557.1">
    <property type="nucleotide sequence ID" value="NZ_JAKGBZ010000044.1"/>
</dbReference>
<dbReference type="Pfam" id="PF08378">
    <property type="entry name" value="NERD"/>
    <property type="match status" value="1"/>
</dbReference>
<keyword evidence="4" id="KW-1185">Reference proteome</keyword>
<dbReference type="Proteomes" id="UP001521209">
    <property type="component" value="Unassembled WGS sequence"/>
</dbReference>
<evidence type="ECO:0000313" key="3">
    <source>
        <dbReference type="EMBL" id="MCF3948272.1"/>
    </source>
</evidence>
<comment type="caution">
    <text evidence="3">The sequence shown here is derived from an EMBL/GenBank/DDBJ whole genome shotgun (WGS) entry which is preliminary data.</text>
</comment>
<feature type="domain" description="NERD" evidence="2">
    <location>
        <begin position="34"/>
        <end position="148"/>
    </location>
</feature>
<reference evidence="3 4" key="1">
    <citation type="submission" date="2022-01" db="EMBL/GenBank/DDBJ databases">
        <authorList>
            <person name="Won M."/>
            <person name="Kim S.-J."/>
            <person name="Kwon S.-W."/>
        </authorList>
    </citation>
    <scope>NUCLEOTIDE SEQUENCE [LARGE SCALE GENOMIC DNA]</scope>
    <source>
        <strain evidence="3 4">KCTC 23505</strain>
    </source>
</reference>
<feature type="transmembrane region" description="Helical" evidence="1">
    <location>
        <begin position="210"/>
        <end position="230"/>
    </location>
</feature>
<evidence type="ECO:0000256" key="1">
    <source>
        <dbReference type="SAM" id="Phobius"/>
    </source>
</evidence>
<dbReference type="PROSITE" id="PS50965">
    <property type="entry name" value="NERD"/>
    <property type="match status" value="1"/>
</dbReference>
<organism evidence="3 4">
    <name type="scientific">Acidiphilium iwatense</name>
    <dbReference type="NCBI Taxonomy" id="768198"/>
    <lineage>
        <taxon>Bacteria</taxon>
        <taxon>Pseudomonadati</taxon>
        <taxon>Pseudomonadota</taxon>
        <taxon>Alphaproteobacteria</taxon>
        <taxon>Acetobacterales</taxon>
        <taxon>Acidocellaceae</taxon>
        <taxon>Acidiphilium</taxon>
    </lineage>
</organism>
<sequence>MIEAASGMVAIGAATGAIMRRPTEQRAEAKAASAGSAGESRVDRALDRARIPAAHDITIRDQRGTHQIDHVAAAGDGLMVIETKTWRGVLIGDPDRPDWTLAKSGGDLIRVYNPIMQNETHANLVRRIAQVPTRSVIVMAGHVPMSGGMPESIMPLASAVLAMSQAGPPSQRALAGLAAIERLKLDPSQAIVAGYHKQRMAGMKPAPSRTLWTLAAFAGSVFVTVMITHLG</sequence>
<protein>
    <submittedName>
        <fullName evidence="3">NERD domain-containing protein</fullName>
    </submittedName>
</protein>
<dbReference type="InterPro" id="IPR011528">
    <property type="entry name" value="NERD"/>
</dbReference>
<proteinExistence type="predicted"/>
<evidence type="ECO:0000313" key="4">
    <source>
        <dbReference type="Proteomes" id="UP001521209"/>
    </source>
</evidence>
<dbReference type="EMBL" id="JAKGBZ010000044">
    <property type="protein sequence ID" value="MCF3948272.1"/>
    <property type="molecule type" value="Genomic_DNA"/>
</dbReference>
<name>A0ABS9DZT7_9PROT</name>
<accession>A0ABS9DZT7</accession>
<keyword evidence="1" id="KW-0812">Transmembrane</keyword>
<gene>
    <name evidence="3" type="ORF">L2A60_16480</name>
</gene>
<keyword evidence="1" id="KW-0472">Membrane</keyword>
<evidence type="ECO:0000259" key="2">
    <source>
        <dbReference type="PROSITE" id="PS50965"/>
    </source>
</evidence>
<keyword evidence="1" id="KW-1133">Transmembrane helix</keyword>